<keyword evidence="2" id="KW-0812">Transmembrane</keyword>
<comment type="caution">
    <text evidence="3">The sequence shown here is derived from an EMBL/GenBank/DDBJ whole genome shotgun (WGS) entry which is preliminary data.</text>
</comment>
<sequence length="167" mass="17251">MNETQLSAEELRALAQLLATEHKEGLRGLRGAQGPAGIGLWSWGLIALASLVLVFGLLALLHVRGEDARIAAAILAATTNGVKTTDADGNAVTSIVATEKWVSEHYTDYTDASSVVSLGVEEHVKALHTAPAPPATAASEAEKPADGDGASATTPVTTPTNDVFTIR</sequence>
<keyword evidence="2" id="KW-1133">Transmembrane helix</keyword>
<dbReference type="EMBL" id="MFKK01000002">
    <property type="protein sequence ID" value="OGG42477.1"/>
    <property type="molecule type" value="Genomic_DNA"/>
</dbReference>
<feature type="compositionally biased region" description="Polar residues" evidence="1">
    <location>
        <begin position="151"/>
        <end position="167"/>
    </location>
</feature>
<evidence type="ECO:0000256" key="2">
    <source>
        <dbReference type="SAM" id="Phobius"/>
    </source>
</evidence>
<organism evidence="3 4">
    <name type="scientific">Candidatus Jorgensenbacteria bacterium RIFCSPLOWO2_01_FULL_45_25b</name>
    <dbReference type="NCBI Taxonomy" id="1798471"/>
    <lineage>
        <taxon>Bacteria</taxon>
        <taxon>Candidatus Joergenseniibacteriota</taxon>
    </lineage>
</organism>
<protein>
    <submittedName>
        <fullName evidence="3">Uncharacterized protein</fullName>
    </submittedName>
</protein>
<proteinExistence type="predicted"/>
<dbReference type="Proteomes" id="UP000176996">
    <property type="component" value="Unassembled WGS sequence"/>
</dbReference>
<feature type="region of interest" description="Disordered" evidence="1">
    <location>
        <begin position="131"/>
        <end position="167"/>
    </location>
</feature>
<dbReference type="AlphaFoldDB" id="A0A1F6C143"/>
<name>A0A1F6C143_9BACT</name>
<evidence type="ECO:0000313" key="4">
    <source>
        <dbReference type="Proteomes" id="UP000176996"/>
    </source>
</evidence>
<evidence type="ECO:0000313" key="3">
    <source>
        <dbReference type="EMBL" id="OGG42477.1"/>
    </source>
</evidence>
<evidence type="ECO:0000256" key="1">
    <source>
        <dbReference type="SAM" id="MobiDB-lite"/>
    </source>
</evidence>
<keyword evidence="2" id="KW-0472">Membrane</keyword>
<accession>A0A1F6C143</accession>
<reference evidence="3 4" key="1">
    <citation type="journal article" date="2016" name="Nat. Commun.">
        <title>Thousands of microbial genomes shed light on interconnected biogeochemical processes in an aquifer system.</title>
        <authorList>
            <person name="Anantharaman K."/>
            <person name="Brown C.T."/>
            <person name="Hug L.A."/>
            <person name="Sharon I."/>
            <person name="Castelle C.J."/>
            <person name="Probst A.J."/>
            <person name="Thomas B.C."/>
            <person name="Singh A."/>
            <person name="Wilkins M.J."/>
            <person name="Karaoz U."/>
            <person name="Brodie E.L."/>
            <person name="Williams K.H."/>
            <person name="Hubbard S.S."/>
            <person name="Banfield J.F."/>
        </authorList>
    </citation>
    <scope>NUCLEOTIDE SEQUENCE [LARGE SCALE GENOMIC DNA]</scope>
</reference>
<feature type="transmembrane region" description="Helical" evidence="2">
    <location>
        <begin position="40"/>
        <end position="61"/>
    </location>
</feature>
<dbReference type="STRING" id="1798471.A3A21_02700"/>
<gene>
    <name evidence="3" type="ORF">A3A21_02700</name>
</gene>